<feature type="compositionally biased region" description="Polar residues" evidence="1">
    <location>
        <begin position="119"/>
        <end position="130"/>
    </location>
</feature>
<dbReference type="Pfam" id="PF18701">
    <property type="entry name" value="DUF5641"/>
    <property type="match status" value="1"/>
</dbReference>
<dbReference type="Pfam" id="PF17921">
    <property type="entry name" value="Integrase_H2C2"/>
    <property type="match status" value="1"/>
</dbReference>
<dbReference type="InterPro" id="IPR040676">
    <property type="entry name" value="DUF5641"/>
</dbReference>
<dbReference type="InterPro" id="IPR041588">
    <property type="entry name" value="Integrase_H2C2"/>
</dbReference>
<dbReference type="OrthoDB" id="6083831at2759"/>
<feature type="compositionally biased region" description="Pro residues" evidence="1">
    <location>
        <begin position="106"/>
        <end position="116"/>
    </location>
</feature>
<sequence length="981" mass="110842">MSSNLKIRDPSTQPRQRMHTTGAFFAGDQNGSNIRCVFCDAEHFSASCEKIKDPQARKNILKRQGRCFLCLRKGHRINQCTSNRRCRKCPGKHHQSICEFNSSRPPQDPSSQPPENKPGQASTTGAVVNESSNGTTTTSNGDNHVTSNLILQQPSYSILNYEQPSNLTDSLARFWDSESIGIVDYTESDHQRKEFLKDIAFDKTEGKYQVDLPWKEEQTLQNSNFGLCVSRLHHLNSRLSKEGLLDQYDDIFKEQERTETSEHKSSEGELSKINLLADTSPELRAAEKLQEKSSEELVNNKSWWNGPEFLKENPESWPKSATTNTNELADKELLKHPPVVTSSLPCVSKNVSRVANLENIIDIERYSTKIMLLRVTAIVMRFVKLLKRKANVPTKHLTGDELRTAEIDWIKSVQACSFKTEQNALMKGGTACLHQFELQLDTNGLICCKGRLHNADVPESSKNPIILPSRHRFTELLIRERHEDIHHQGIRDTLNSIRQQYWILKGREAVKRVTRRCVVCKRHEGKSFPTPPMPDLPTNRVGDSPPFTNTGVDYAGPLYVTCDSKTNRVSLGLRESARKNSSVGRNSSDISVGEVVILKDDSTARYWKFAKITEILEGKDGVVRAARITVLTAPGHGKTTILQRPIQHLIPLENLCTSFKAGRVAEHFTAWTKITQDSEILSNITGVVIECTETPVQLNLPGQKFHPHEYQILDAEISKLVGKGVVNKVQPETTQFISSIFLRPKPDGSHRLILNLKKFNETVVYHHFKMDSIYDITKLVTKDCFMASLDLKDAYYSIPIKASDRKYLRFIWKKEIYQFTCLPNGLSCAPRVFTKILKPALATLHSMGHISVAHIDDCYLQGQTYDKCVVNVLDTFMLLDNLGFVIHPIKSILKPSQQIITLGFLINSLSMTIRLTSDKAIDLKKACKALRTASKPQTIREVARIIGKIVASFPGVMYGLLYYRELDKDKTQALKEAKRGF</sequence>
<dbReference type="PANTHER" id="PTHR47331">
    <property type="entry name" value="PHD-TYPE DOMAIN-CONTAINING PROTEIN"/>
    <property type="match status" value="1"/>
</dbReference>
<organism evidence="2 3">
    <name type="scientific">Paramuricea clavata</name>
    <name type="common">Red gorgonian</name>
    <name type="synonym">Violescent sea-whip</name>
    <dbReference type="NCBI Taxonomy" id="317549"/>
    <lineage>
        <taxon>Eukaryota</taxon>
        <taxon>Metazoa</taxon>
        <taxon>Cnidaria</taxon>
        <taxon>Anthozoa</taxon>
        <taxon>Octocorallia</taxon>
        <taxon>Malacalcyonacea</taxon>
        <taxon>Plexauridae</taxon>
        <taxon>Paramuricea</taxon>
    </lineage>
</organism>
<dbReference type="EMBL" id="CACRXK020011297">
    <property type="protein sequence ID" value="CAB4021162.1"/>
    <property type="molecule type" value="Genomic_DNA"/>
</dbReference>
<dbReference type="SUPFAM" id="SSF56672">
    <property type="entry name" value="DNA/RNA polymerases"/>
    <property type="match status" value="1"/>
</dbReference>
<dbReference type="AlphaFoldDB" id="A0A6S7JXX0"/>
<dbReference type="Gene3D" id="3.10.10.10">
    <property type="entry name" value="HIV Type 1 Reverse Transcriptase, subunit A, domain 1"/>
    <property type="match status" value="1"/>
</dbReference>
<protein>
    <submittedName>
        <fullName evidence="2">Uncharacterized protein</fullName>
    </submittedName>
</protein>
<gene>
    <name evidence="2" type="ORF">PACLA_8A013601</name>
</gene>
<comment type="caution">
    <text evidence="2">The sequence shown here is derived from an EMBL/GenBank/DDBJ whole genome shotgun (WGS) entry which is preliminary data.</text>
</comment>
<dbReference type="PANTHER" id="PTHR47331:SF1">
    <property type="entry name" value="GAG-LIKE PROTEIN"/>
    <property type="match status" value="1"/>
</dbReference>
<dbReference type="Pfam" id="PF00078">
    <property type="entry name" value="RVT_1"/>
    <property type="match status" value="1"/>
</dbReference>
<dbReference type="InterPro" id="IPR043128">
    <property type="entry name" value="Rev_trsase/Diguanyl_cyclase"/>
</dbReference>
<dbReference type="Gene3D" id="1.10.340.70">
    <property type="match status" value="1"/>
</dbReference>
<dbReference type="PROSITE" id="PS50878">
    <property type="entry name" value="RT_POL"/>
    <property type="match status" value="1"/>
</dbReference>
<proteinExistence type="predicted"/>
<dbReference type="InterPro" id="IPR000477">
    <property type="entry name" value="RT_dom"/>
</dbReference>
<feature type="compositionally biased region" description="Low complexity" evidence="1">
    <location>
        <begin position="131"/>
        <end position="141"/>
    </location>
</feature>
<feature type="region of interest" description="Disordered" evidence="1">
    <location>
        <begin position="100"/>
        <end position="145"/>
    </location>
</feature>
<evidence type="ECO:0000313" key="3">
    <source>
        <dbReference type="Proteomes" id="UP001152795"/>
    </source>
</evidence>
<reference evidence="2" key="1">
    <citation type="submission" date="2020-04" db="EMBL/GenBank/DDBJ databases">
        <authorList>
            <person name="Alioto T."/>
            <person name="Alioto T."/>
            <person name="Gomez Garrido J."/>
        </authorList>
    </citation>
    <scope>NUCLEOTIDE SEQUENCE</scope>
    <source>
        <strain evidence="2">A484AB</strain>
    </source>
</reference>
<name>A0A6S7JXX0_PARCT</name>
<accession>A0A6S7JXX0</accession>
<evidence type="ECO:0000313" key="2">
    <source>
        <dbReference type="EMBL" id="CAB4021162.1"/>
    </source>
</evidence>
<keyword evidence="3" id="KW-1185">Reference proteome</keyword>
<dbReference type="Proteomes" id="UP001152795">
    <property type="component" value="Unassembled WGS sequence"/>
</dbReference>
<dbReference type="CDD" id="cd03714">
    <property type="entry name" value="RT_DIRS1"/>
    <property type="match status" value="1"/>
</dbReference>
<evidence type="ECO:0000256" key="1">
    <source>
        <dbReference type="SAM" id="MobiDB-lite"/>
    </source>
</evidence>
<dbReference type="Gene3D" id="3.30.70.270">
    <property type="match status" value="1"/>
</dbReference>
<dbReference type="InterPro" id="IPR043502">
    <property type="entry name" value="DNA/RNA_pol_sf"/>
</dbReference>